<dbReference type="GO" id="GO:0034039">
    <property type="term" value="F:8-oxo-7,8-dihydroguanine DNA N-glycosylase activity"/>
    <property type="evidence" value="ECO:0007669"/>
    <property type="project" value="TreeGrafter"/>
</dbReference>
<name>A0A2V2N378_9EURY</name>
<dbReference type="InterPro" id="IPR011257">
    <property type="entry name" value="DNA_glycosylase"/>
</dbReference>
<keyword evidence="8" id="KW-0234">DNA repair</keyword>
<protein>
    <submittedName>
        <fullName evidence="11">Endonuclease III</fullName>
    </submittedName>
</protein>
<dbReference type="GO" id="GO:0051536">
    <property type="term" value="F:iron-sulfur cluster binding"/>
    <property type="evidence" value="ECO:0007669"/>
    <property type="project" value="UniProtKB-KW"/>
</dbReference>
<evidence type="ECO:0000256" key="8">
    <source>
        <dbReference type="ARBA" id="ARBA00023204"/>
    </source>
</evidence>
<evidence type="ECO:0000256" key="6">
    <source>
        <dbReference type="ARBA" id="ARBA00023004"/>
    </source>
</evidence>
<evidence type="ECO:0000256" key="7">
    <source>
        <dbReference type="ARBA" id="ARBA00023014"/>
    </source>
</evidence>
<reference evidence="11 12" key="1">
    <citation type="submission" date="2018-05" db="EMBL/GenBank/DDBJ databases">
        <title>Draft genome of Methanospirillum lacunae Ki8-1.</title>
        <authorList>
            <person name="Dueholm M.S."/>
            <person name="Nielsen P.H."/>
            <person name="Bakmann L.F."/>
            <person name="Otzen D.E."/>
        </authorList>
    </citation>
    <scope>NUCLEOTIDE SEQUENCE [LARGE SCALE GENOMIC DNA]</scope>
    <source>
        <strain evidence="11 12">Ki8-1</strain>
    </source>
</reference>
<keyword evidence="5" id="KW-0378">Hydrolase</keyword>
<dbReference type="GO" id="GO:0006298">
    <property type="term" value="P:mismatch repair"/>
    <property type="evidence" value="ECO:0007669"/>
    <property type="project" value="TreeGrafter"/>
</dbReference>
<dbReference type="GO" id="GO:0004519">
    <property type="term" value="F:endonuclease activity"/>
    <property type="evidence" value="ECO:0007669"/>
    <property type="project" value="UniProtKB-KW"/>
</dbReference>
<dbReference type="GO" id="GO:0000701">
    <property type="term" value="F:purine-specific mismatch base pair DNA N-glycosylase activity"/>
    <property type="evidence" value="ECO:0007669"/>
    <property type="project" value="TreeGrafter"/>
</dbReference>
<evidence type="ECO:0000256" key="4">
    <source>
        <dbReference type="ARBA" id="ARBA00022763"/>
    </source>
</evidence>
<dbReference type="AlphaFoldDB" id="A0A2V2N378"/>
<keyword evidence="6" id="KW-0408">Iron</keyword>
<dbReference type="InterPro" id="IPR003265">
    <property type="entry name" value="HhH-GPD_domain"/>
</dbReference>
<evidence type="ECO:0000256" key="2">
    <source>
        <dbReference type="ARBA" id="ARBA00008343"/>
    </source>
</evidence>
<dbReference type="InterPro" id="IPR044298">
    <property type="entry name" value="MIG/MutY"/>
</dbReference>
<dbReference type="OrthoDB" id="206280at2157"/>
<gene>
    <name evidence="11" type="ORF">DK846_14030</name>
</gene>
<keyword evidence="9" id="KW-0326">Glycosidase</keyword>
<dbReference type="GO" id="GO:0032357">
    <property type="term" value="F:oxidized purine DNA binding"/>
    <property type="evidence" value="ECO:0007669"/>
    <property type="project" value="TreeGrafter"/>
</dbReference>
<evidence type="ECO:0000259" key="10">
    <source>
        <dbReference type="SMART" id="SM00478"/>
    </source>
</evidence>
<keyword evidence="3" id="KW-0479">Metal-binding</keyword>
<dbReference type="EMBL" id="QGMY01000011">
    <property type="protein sequence ID" value="PWR70647.1"/>
    <property type="molecule type" value="Genomic_DNA"/>
</dbReference>
<dbReference type="Gene3D" id="1.10.1670.10">
    <property type="entry name" value="Helix-hairpin-Helix base-excision DNA repair enzymes (C-terminal)"/>
    <property type="match status" value="1"/>
</dbReference>
<evidence type="ECO:0000313" key="12">
    <source>
        <dbReference type="Proteomes" id="UP000245657"/>
    </source>
</evidence>
<dbReference type="PANTHER" id="PTHR42944:SF1">
    <property type="entry name" value="ADENINE DNA GLYCOSYLASE"/>
    <property type="match status" value="1"/>
</dbReference>
<dbReference type="SMART" id="SM00478">
    <property type="entry name" value="ENDO3c"/>
    <property type="match status" value="1"/>
</dbReference>
<dbReference type="GO" id="GO:0006284">
    <property type="term" value="P:base-excision repair"/>
    <property type="evidence" value="ECO:0007669"/>
    <property type="project" value="InterPro"/>
</dbReference>
<sequence length="252" mass="29074">MRRPMPWRDEITQYRVVVSEIMLQQTQVSRVIEKFPLFINRFPNFISLADASLTDVMEAWQGLGYNRRAKYLHGLARSVVNDWNGALPTDPEILVTFPGIGSATAGSITAFAFNKPVVFIETNIRRVFIHHFFVDREKIADSEIRPLVERTLDHENPRDWYYALMDYGTWLAGRIENPNRKSHHYSRQSVFEGSDRQIRSSLLKRLLATKSSPLEEIIKNSEEDTQRIRRIIAGMVKEGLLSINNGIITIAE</sequence>
<keyword evidence="11" id="KW-0255">Endonuclease</keyword>
<comment type="caution">
    <text evidence="11">The sequence shown here is derived from an EMBL/GenBank/DDBJ whole genome shotgun (WGS) entry which is preliminary data.</text>
</comment>
<evidence type="ECO:0000256" key="9">
    <source>
        <dbReference type="ARBA" id="ARBA00023295"/>
    </source>
</evidence>
<feature type="domain" description="HhH-GPD" evidence="10">
    <location>
        <begin position="22"/>
        <end position="170"/>
    </location>
</feature>
<keyword evidence="12" id="KW-1185">Reference proteome</keyword>
<comment type="similarity">
    <text evidence="2">Belongs to the Nth/MutY family.</text>
</comment>
<evidence type="ECO:0000313" key="11">
    <source>
        <dbReference type="EMBL" id="PWR70647.1"/>
    </source>
</evidence>
<dbReference type="GO" id="GO:0035485">
    <property type="term" value="F:adenine/guanine mispair binding"/>
    <property type="evidence" value="ECO:0007669"/>
    <property type="project" value="TreeGrafter"/>
</dbReference>
<proteinExistence type="inferred from homology"/>
<dbReference type="PANTHER" id="PTHR42944">
    <property type="entry name" value="ADENINE DNA GLYCOSYLASE"/>
    <property type="match status" value="1"/>
</dbReference>
<keyword evidence="7" id="KW-0411">Iron-sulfur</keyword>
<evidence type="ECO:0000256" key="3">
    <source>
        <dbReference type="ARBA" id="ARBA00022723"/>
    </source>
</evidence>
<dbReference type="GO" id="GO:0046872">
    <property type="term" value="F:metal ion binding"/>
    <property type="evidence" value="ECO:0007669"/>
    <property type="project" value="UniProtKB-KW"/>
</dbReference>
<organism evidence="11 12">
    <name type="scientific">Methanospirillum lacunae</name>
    <dbReference type="NCBI Taxonomy" id="668570"/>
    <lineage>
        <taxon>Archaea</taxon>
        <taxon>Methanobacteriati</taxon>
        <taxon>Methanobacteriota</taxon>
        <taxon>Stenosarchaea group</taxon>
        <taxon>Methanomicrobia</taxon>
        <taxon>Methanomicrobiales</taxon>
        <taxon>Methanospirillaceae</taxon>
        <taxon>Methanospirillum</taxon>
    </lineage>
</organism>
<accession>A0A2V2N378</accession>
<evidence type="ECO:0000256" key="1">
    <source>
        <dbReference type="ARBA" id="ARBA00001966"/>
    </source>
</evidence>
<evidence type="ECO:0000256" key="5">
    <source>
        <dbReference type="ARBA" id="ARBA00022801"/>
    </source>
</evidence>
<keyword evidence="4" id="KW-0227">DNA damage</keyword>
<dbReference type="SUPFAM" id="SSF48150">
    <property type="entry name" value="DNA-glycosylase"/>
    <property type="match status" value="1"/>
</dbReference>
<dbReference type="Pfam" id="PF00730">
    <property type="entry name" value="HhH-GPD"/>
    <property type="match status" value="1"/>
</dbReference>
<keyword evidence="11" id="KW-0540">Nuclease</keyword>
<dbReference type="Gene3D" id="1.10.340.30">
    <property type="entry name" value="Hypothetical protein, domain 2"/>
    <property type="match status" value="1"/>
</dbReference>
<comment type="cofactor">
    <cofactor evidence="1">
        <name>[4Fe-4S] cluster</name>
        <dbReference type="ChEBI" id="CHEBI:49883"/>
    </cofactor>
</comment>
<dbReference type="InterPro" id="IPR023170">
    <property type="entry name" value="HhH_base_excis_C"/>
</dbReference>
<dbReference type="CDD" id="cd00056">
    <property type="entry name" value="ENDO3c"/>
    <property type="match status" value="1"/>
</dbReference>
<dbReference type="Proteomes" id="UP000245657">
    <property type="component" value="Unassembled WGS sequence"/>
</dbReference>